<sequence length="323" mass="35923">MAKPVLTYHLGQPAPAAPATRLARIGQFVADVIARFSEPAVLSAPPVITYYMLLSVFPLVIVIGNLLPVVGITPQFALSYLAPIVPASLMKTFQPAVIALLRDRNGGLLSFGIIATLWTASRGFNAMRNSMNYAYGVPRATSTRQGIIMYFGRRLLSFLLTLAFILVLGVLMLLFIFGGQFLEWLIPLLQLPDSWLATYRTLRWPVAVGATLVLGMLFYFFLPNARMRWWTVLPGTAVMTVGSILLAQGFSIYMRYFGTGWNSYGRIGTVMIMLLWINWTATIFVFGAVVNAVTQETAHGTAPTSGSRFVDWLRRRREKREKA</sequence>
<keyword evidence="4 6" id="KW-1133">Transmembrane helix</keyword>
<dbReference type="RefSeq" id="WP_022528484.1">
    <property type="nucleotide sequence ID" value="NZ_KI271583.1"/>
</dbReference>
<feature type="transmembrane region" description="Helical" evidence="6">
    <location>
        <begin position="229"/>
        <end position="250"/>
    </location>
</feature>
<evidence type="ECO:0000256" key="4">
    <source>
        <dbReference type="ARBA" id="ARBA00022989"/>
    </source>
</evidence>
<evidence type="ECO:0000256" key="6">
    <source>
        <dbReference type="SAM" id="Phobius"/>
    </source>
</evidence>
<gene>
    <name evidence="7" type="ORF">L248_1199</name>
</gene>
<evidence type="ECO:0000313" key="8">
    <source>
        <dbReference type="Proteomes" id="UP000030647"/>
    </source>
</evidence>
<evidence type="ECO:0000313" key="7">
    <source>
        <dbReference type="EMBL" id="ERL66107.1"/>
    </source>
</evidence>
<dbReference type="EMBL" id="KI271583">
    <property type="protein sequence ID" value="ERL66107.1"/>
    <property type="molecule type" value="Genomic_DNA"/>
</dbReference>
<feature type="transmembrane region" description="Helical" evidence="6">
    <location>
        <begin position="202"/>
        <end position="222"/>
    </location>
</feature>
<dbReference type="PANTHER" id="PTHR30213:SF0">
    <property type="entry name" value="UPF0761 MEMBRANE PROTEIN YIHY"/>
    <property type="match status" value="1"/>
</dbReference>
<evidence type="ECO:0000256" key="3">
    <source>
        <dbReference type="ARBA" id="ARBA00022692"/>
    </source>
</evidence>
<dbReference type="NCBIfam" id="TIGR00765">
    <property type="entry name" value="yihY_not_rbn"/>
    <property type="match status" value="1"/>
</dbReference>
<keyword evidence="2" id="KW-1003">Cell membrane</keyword>
<keyword evidence="3 6" id="KW-0812">Transmembrane</keyword>
<accession>U4TXN0</accession>
<proteinExistence type="predicted"/>
<dbReference type="GO" id="GO:0005886">
    <property type="term" value="C:plasma membrane"/>
    <property type="evidence" value="ECO:0007669"/>
    <property type="project" value="UniProtKB-SubCell"/>
</dbReference>
<comment type="subcellular location">
    <subcellularLocation>
        <location evidence="1">Cell membrane</location>
        <topology evidence="1">Multi-pass membrane protein</topology>
    </subcellularLocation>
</comment>
<reference evidence="8" key="1">
    <citation type="journal article" date="2013" name="Genome Announc.">
        <title>Whole-Genome Sequencing of Lactobacillus shenzhenensis Strain LY-73T.</title>
        <authorList>
            <person name="Lin Z."/>
            <person name="Liu Z."/>
            <person name="Yang R."/>
            <person name="Zou Y."/>
            <person name="Wan D."/>
            <person name="Chen J."/>
            <person name="Guo M."/>
            <person name="Zhao J."/>
            <person name="Fang C."/>
            <person name="Yang R."/>
            <person name="Liu F."/>
        </authorList>
    </citation>
    <scope>NUCLEOTIDE SEQUENCE [LARGE SCALE GENOMIC DNA]</scope>
    <source>
        <strain evidence="8">LY-73</strain>
    </source>
</reference>
<dbReference type="Pfam" id="PF03631">
    <property type="entry name" value="Virul_fac_BrkB"/>
    <property type="match status" value="1"/>
</dbReference>
<evidence type="ECO:0008006" key="9">
    <source>
        <dbReference type="Google" id="ProtNLM"/>
    </source>
</evidence>
<dbReference type="PANTHER" id="PTHR30213">
    <property type="entry name" value="INNER MEMBRANE PROTEIN YHJD"/>
    <property type="match status" value="1"/>
</dbReference>
<feature type="transmembrane region" description="Helical" evidence="6">
    <location>
        <begin position="155"/>
        <end position="182"/>
    </location>
</feature>
<evidence type="ECO:0000256" key="1">
    <source>
        <dbReference type="ARBA" id="ARBA00004651"/>
    </source>
</evidence>
<evidence type="ECO:0000256" key="2">
    <source>
        <dbReference type="ARBA" id="ARBA00022475"/>
    </source>
</evidence>
<evidence type="ECO:0000256" key="5">
    <source>
        <dbReference type="ARBA" id="ARBA00023136"/>
    </source>
</evidence>
<organism evidence="7 8">
    <name type="scientific">Schleiferilactobacillus shenzhenensis LY-73</name>
    <dbReference type="NCBI Taxonomy" id="1231336"/>
    <lineage>
        <taxon>Bacteria</taxon>
        <taxon>Bacillati</taxon>
        <taxon>Bacillota</taxon>
        <taxon>Bacilli</taxon>
        <taxon>Lactobacillales</taxon>
        <taxon>Lactobacillaceae</taxon>
        <taxon>Schleiferilactobacillus</taxon>
    </lineage>
</organism>
<dbReference type="OrthoDB" id="9775903at2"/>
<feature type="transmembrane region" description="Helical" evidence="6">
    <location>
        <begin position="48"/>
        <end position="68"/>
    </location>
</feature>
<protein>
    <recommendedName>
        <fullName evidence="9">YihY</fullName>
    </recommendedName>
</protein>
<feature type="transmembrane region" description="Helical" evidence="6">
    <location>
        <begin position="270"/>
        <end position="293"/>
    </location>
</feature>
<keyword evidence="5 6" id="KW-0472">Membrane</keyword>
<dbReference type="AlphaFoldDB" id="U4TXN0"/>
<dbReference type="Proteomes" id="UP000030647">
    <property type="component" value="Unassembled WGS sequence"/>
</dbReference>
<dbReference type="HOGENOM" id="CLU_045539_4_0_9"/>
<name>U4TXN0_9LACO</name>
<keyword evidence="8" id="KW-1185">Reference proteome</keyword>
<dbReference type="InterPro" id="IPR017039">
    <property type="entry name" value="Virul_fac_BrkB"/>
</dbReference>
<dbReference type="STRING" id="1231336.L248_1199"/>
<dbReference type="PIRSF" id="PIRSF035875">
    <property type="entry name" value="RNase_BN"/>
    <property type="match status" value="1"/>
</dbReference>
<dbReference type="eggNOG" id="COG1295">
    <property type="taxonomic scope" value="Bacteria"/>
</dbReference>
<feature type="transmembrane region" description="Helical" evidence="6">
    <location>
        <begin position="80"/>
        <end position="101"/>
    </location>
</feature>
<feature type="transmembrane region" description="Helical" evidence="6">
    <location>
        <begin position="107"/>
        <end position="124"/>
    </location>
</feature>